<feature type="compositionally biased region" description="Acidic residues" evidence="1">
    <location>
        <begin position="63"/>
        <end position="76"/>
    </location>
</feature>
<name>A0A401T468_CHIPU</name>
<evidence type="ECO:0000313" key="2">
    <source>
        <dbReference type="EMBL" id="GCC37418.1"/>
    </source>
</evidence>
<evidence type="ECO:0000313" key="3">
    <source>
        <dbReference type="Proteomes" id="UP000287033"/>
    </source>
</evidence>
<protein>
    <recommendedName>
        <fullName evidence="4">PDEase domain-containing protein</fullName>
    </recommendedName>
</protein>
<evidence type="ECO:0000256" key="1">
    <source>
        <dbReference type="SAM" id="MobiDB-lite"/>
    </source>
</evidence>
<gene>
    <name evidence="2" type="ORF">chiPu_0015922</name>
</gene>
<dbReference type="Proteomes" id="UP000287033">
    <property type="component" value="Unassembled WGS sequence"/>
</dbReference>
<feature type="region of interest" description="Disordered" evidence="1">
    <location>
        <begin position="40"/>
        <end position="99"/>
    </location>
</feature>
<dbReference type="OrthoDB" id="546632at2759"/>
<feature type="compositionally biased region" description="Polar residues" evidence="1">
    <location>
        <begin position="82"/>
        <end position="92"/>
    </location>
</feature>
<keyword evidence="3" id="KW-1185">Reference proteome</keyword>
<evidence type="ECO:0008006" key="4">
    <source>
        <dbReference type="Google" id="ProtNLM"/>
    </source>
</evidence>
<dbReference type="AlphaFoldDB" id="A0A401T468"/>
<reference evidence="2 3" key="1">
    <citation type="journal article" date="2018" name="Nat. Ecol. Evol.">
        <title>Shark genomes provide insights into elasmobranch evolution and the origin of vertebrates.</title>
        <authorList>
            <person name="Hara Y"/>
            <person name="Yamaguchi K"/>
            <person name="Onimaru K"/>
            <person name="Kadota M"/>
            <person name="Koyanagi M"/>
            <person name="Keeley SD"/>
            <person name="Tatsumi K"/>
            <person name="Tanaka K"/>
            <person name="Motone F"/>
            <person name="Kageyama Y"/>
            <person name="Nozu R"/>
            <person name="Adachi N"/>
            <person name="Nishimura O"/>
            <person name="Nakagawa R"/>
            <person name="Tanegashima C"/>
            <person name="Kiyatake I"/>
            <person name="Matsumoto R"/>
            <person name="Murakumo K"/>
            <person name="Nishida K"/>
            <person name="Terakita A"/>
            <person name="Kuratani S"/>
            <person name="Sato K"/>
            <person name="Hyodo S Kuraku.S."/>
        </authorList>
    </citation>
    <scope>NUCLEOTIDE SEQUENCE [LARGE SCALE GENOMIC DNA]</scope>
</reference>
<accession>A0A401T468</accession>
<sequence length="99" mass="11542">MHILLVGEGCRKRRKVFCQITQHLMENHEMWKKVIEEEQRKAELEQQDQSSLHQSSETIQAITEEEEEKNNEESEGTSETQISLNPNTTNETLGDDKND</sequence>
<dbReference type="OMA" id="EKHDQSS"/>
<dbReference type="STRING" id="137246.A0A401T468"/>
<comment type="caution">
    <text evidence="2">The sequence shown here is derived from an EMBL/GenBank/DDBJ whole genome shotgun (WGS) entry which is preliminary data.</text>
</comment>
<organism evidence="2 3">
    <name type="scientific">Chiloscyllium punctatum</name>
    <name type="common">Brownbanded bambooshark</name>
    <name type="synonym">Hemiscyllium punctatum</name>
    <dbReference type="NCBI Taxonomy" id="137246"/>
    <lineage>
        <taxon>Eukaryota</taxon>
        <taxon>Metazoa</taxon>
        <taxon>Chordata</taxon>
        <taxon>Craniata</taxon>
        <taxon>Vertebrata</taxon>
        <taxon>Chondrichthyes</taxon>
        <taxon>Elasmobranchii</taxon>
        <taxon>Galeomorphii</taxon>
        <taxon>Galeoidea</taxon>
        <taxon>Orectolobiformes</taxon>
        <taxon>Hemiscylliidae</taxon>
        <taxon>Chiloscyllium</taxon>
    </lineage>
</organism>
<dbReference type="EMBL" id="BEZZ01000997">
    <property type="protein sequence ID" value="GCC37418.1"/>
    <property type="molecule type" value="Genomic_DNA"/>
</dbReference>
<proteinExistence type="predicted"/>